<keyword evidence="2 6" id="KW-0285">Flavoprotein</keyword>
<dbReference type="GO" id="GO:0050660">
    <property type="term" value="F:flavin adenine dinucleotide binding"/>
    <property type="evidence" value="ECO:0007669"/>
    <property type="project" value="InterPro"/>
</dbReference>
<dbReference type="PANTHER" id="PTHR43539">
    <property type="entry name" value="FLAVIN-BINDING MONOOXYGENASE-LIKE PROTEIN (AFU_ORTHOLOGUE AFUA_4G09220)"/>
    <property type="match status" value="1"/>
</dbReference>
<dbReference type="SUPFAM" id="SSF51905">
    <property type="entry name" value="FAD/NAD(P)-binding domain"/>
    <property type="match status" value="1"/>
</dbReference>
<keyword evidence="3 6" id="KW-0274">FAD</keyword>
<dbReference type="Gene3D" id="3.50.50.60">
    <property type="entry name" value="FAD/NAD(P)-binding domain"/>
    <property type="match status" value="2"/>
</dbReference>
<comment type="catalytic activity">
    <reaction evidence="5">
        <text>indole-3-pyruvate + NADPH + O2 + H(+) = (indol-3-yl)acetate + CO2 + NADP(+) + H2O</text>
        <dbReference type="Rhea" id="RHEA:34331"/>
        <dbReference type="ChEBI" id="CHEBI:15377"/>
        <dbReference type="ChEBI" id="CHEBI:15378"/>
        <dbReference type="ChEBI" id="CHEBI:15379"/>
        <dbReference type="ChEBI" id="CHEBI:16526"/>
        <dbReference type="ChEBI" id="CHEBI:17640"/>
        <dbReference type="ChEBI" id="CHEBI:30854"/>
        <dbReference type="ChEBI" id="CHEBI:57783"/>
        <dbReference type="ChEBI" id="CHEBI:58349"/>
        <dbReference type="EC" id="1.14.13.168"/>
    </reaction>
</comment>
<dbReference type="EMBL" id="LR862147">
    <property type="protein sequence ID" value="CAD1828403.1"/>
    <property type="molecule type" value="Genomic_DNA"/>
</dbReference>
<dbReference type="Pfam" id="PF00743">
    <property type="entry name" value="FMO-like"/>
    <property type="match status" value="1"/>
</dbReference>
<evidence type="ECO:0000256" key="2">
    <source>
        <dbReference type="ARBA" id="ARBA00022630"/>
    </source>
</evidence>
<dbReference type="EC" id="1.-.-.-" evidence="6"/>
<name>A0A6V7PC97_ANACO</name>
<protein>
    <recommendedName>
        <fullName evidence="6">Flavin-containing monooxygenase</fullName>
        <ecNumber evidence="6">1.-.-.-</ecNumber>
    </recommendedName>
</protein>
<accession>A0A6V7PC97</accession>
<dbReference type="GO" id="GO:0103075">
    <property type="term" value="F:indole-3-pyruvate monooxygenase activity"/>
    <property type="evidence" value="ECO:0007669"/>
    <property type="project" value="UniProtKB-EC"/>
</dbReference>
<evidence type="ECO:0000313" key="8">
    <source>
        <dbReference type="EMBL" id="CAD1828403.1"/>
    </source>
</evidence>
<evidence type="ECO:0000256" key="1">
    <source>
        <dbReference type="ARBA" id="ARBA00009183"/>
    </source>
</evidence>
<feature type="compositionally biased region" description="Low complexity" evidence="7">
    <location>
        <begin position="7"/>
        <end position="16"/>
    </location>
</feature>
<dbReference type="GO" id="GO:0004499">
    <property type="term" value="F:N,N-dimethylaniline monooxygenase activity"/>
    <property type="evidence" value="ECO:0007669"/>
    <property type="project" value="InterPro"/>
</dbReference>
<dbReference type="PRINTS" id="PR00469">
    <property type="entry name" value="PNDRDTASEII"/>
</dbReference>
<evidence type="ECO:0000256" key="7">
    <source>
        <dbReference type="SAM" id="MobiDB-lite"/>
    </source>
</evidence>
<evidence type="ECO:0000256" key="3">
    <source>
        <dbReference type="ARBA" id="ARBA00022827"/>
    </source>
</evidence>
<comment type="cofactor">
    <cofactor evidence="6">
        <name>FAD</name>
        <dbReference type="ChEBI" id="CHEBI:57692"/>
    </cofactor>
</comment>
<reference evidence="8" key="1">
    <citation type="submission" date="2020-07" db="EMBL/GenBank/DDBJ databases">
        <authorList>
            <person name="Lin J."/>
        </authorList>
    </citation>
    <scope>NUCLEOTIDE SEQUENCE</scope>
</reference>
<dbReference type="InterPro" id="IPR020946">
    <property type="entry name" value="Flavin_mOase-like"/>
</dbReference>
<keyword evidence="6" id="KW-0503">Monooxygenase</keyword>
<dbReference type="PANTHER" id="PTHR43539:SF42">
    <property type="entry name" value="OS01G0273800 PROTEIN"/>
    <property type="match status" value="1"/>
</dbReference>
<proteinExistence type="inferred from homology"/>
<gene>
    <name evidence="8" type="ORF">CB5_LOCUS11614</name>
</gene>
<evidence type="ECO:0000256" key="6">
    <source>
        <dbReference type="RuleBase" id="RU361177"/>
    </source>
</evidence>
<feature type="compositionally biased region" description="Pro residues" evidence="7">
    <location>
        <begin position="92"/>
        <end position="103"/>
    </location>
</feature>
<feature type="compositionally biased region" description="Acidic residues" evidence="7">
    <location>
        <begin position="17"/>
        <end position="28"/>
    </location>
</feature>
<dbReference type="InterPro" id="IPR036188">
    <property type="entry name" value="FAD/NAD-bd_sf"/>
</dbReference>
<dbReference type="PRINTS" id="PR00368">
    <property type="entry name" value="FADPNR"/>
</dbReference>
<evidence type="ECO:0000256" key="4">
    <source>
        <dbReference type="ARBA" id="ARBA00023002"/>
    </source>
</evidence>
<organism evidence="8">
    <name type="scientific">Ananas comosus var. bracteatus</name>
    <name type="common">red pineapple</name>
    <dbReference type="NCBI Taxonomy" id="296719"/>
    <lineage>
        <taxon>Eukaryota</taxon>
        <taxon>Viridiplantae</taxon>
        <taxon>Streptophyta</taxon>
        <taxon>Embryophyta</taxon>
        <taxon>Tracheophyta</taxon>
        <taxon>Spermatophyta</taxon>
        <taxon>Magnoliopsida</taxon>
        <taxon>Liliopsida</taxon>
        <taxon>Poales</taxon>
        <taxon>Bromeliaceae</taxon>
        <taxon>Bromelioideae</taxon>
        <taxon>Ananas</taxon>
    </lineage>
</organism>
<feature type="region of interest" description="Disordered" evidence="7">
    <location>
        <begin position="91"/>
        <end position="131"/>
    </location>
</feature>
<feature type="compositionally biased region" description="Low complexity" evidence="7">
    <location>
        <begin position="104"/>
        <end position="131"/>
    </location>
</feature>
<sequence>MADAAEESSSSSAAAAAEEEEEAEAAEEEAEVVVIVVGAGPSGLATAACLAVRSVPYIVLDSASAPASLWRLRAYDRLHLHLAKQFSSLPFAPHPPSAPPSSPAPSSSATSTPTPRASASSPRASASAAASTPPRIVCGAVPGRGDGGNAEAVVPEILGLEGFPGPVLHSSRFRSGSEYKGKAVLVVGGGNSGMEIALDLAESGAKTSIVVRSPLHLVTREIWLLGMHLRKFLPLYLVDALALFLCYLKFGDTSKYGIHRPTKGPFYLKANSPVFPVMDVGTFDKIKAGEIQVFPSITRINSNSVIFANGKVEYFDAIILATGYRATTKEWLKGDDYLIDDDGMAKQKYPNNWKGKNGLYCAGLGRRGIPGTSEDALKIAKDIYESSCCEYLKT</sequence>
<evidence type="ECO:0000256" key="5">
    <source>
        <dbReference type="ARBA" id="ARBA00047707"/>
    </source>
</evidence>
<dbReference type="AlphaFoldDB" id="A0A6V7PC97"/>
<feature type="region of interest" description="Disordered" evidence="7">
    <location>
        <begin position="1"/>
        <end position="28"/>
    </location>
</feature>
<dbReference type="GO" id="GO:0050661">
    <property type="term" value="F:NADP binding"/>
    <property type="evidence" value="ECO:0007669"/>
    <property type="project" value="InterPro"/>
</dbReference>
<keyword evidence="4 6" id="KW-0560">Oxidoreductase</keyword>
<dbReference type="InterPro" id="IPR050982">
    <property type="entry name" value="Auxin_biosynth/cation_transpt"/>
</dbReference>
<comment type="similarity">
    <text evidence="1 6">Belongs to the FMO family.</text>
</comment>